<reference evidence="1" key="1">
    <citation type="submission" date="2020-02" db="EMBL/GenBank/DDBJ databases">
        <title>Genome sequencing of the panga catfish, Pangasius djambal.</title>
        <authorList>
            <person name="Wen M."/>
            <person name="Zahm M."/>
            <person name="Roques C."/>
            <person name="Cabau C."/>
            <person name="Klopp C."/>
            <person name="Donnadieu C."/>
            <person name="Jouanno E."/>
            <person name="Avarre J.-C."/>
            <person name="Campet M."/>
            <person name="Ha T."/>
            <person name="Dugue R."/>
            <person name="Lampietro C."/>
            <person name="Louis A."/>
            <person name="Herpin A."/>
            <person name="Echchiki A."/>
            <person name="Berthelot C."/>
            <person name="Parey E."/>
            <person name="Roest-Crollius H."/>
            <person name="Braasch I."/>
            <person name="Postlethwait J.H."/>
            <person name="Bobe J."/>
            <person name="Montfort J."/>
            <person name="Bouchez O."/>
            <person name="Begum T."/>
            <person name="Schartl M."/>
            <person name="Gustiano R."/>
            <person name="Guiguen Y."/>
        </authorList>
    </citation>
    <scope>NUCLEOTIDE SEQUENCE</scope>
    <source>
        <strain evidence="1">Pdj_M5554</strain>
    </source>
</reference>
<dbReference type="Proteomes" id="UP000830395">
    <property type="component" value="Chromosome 1"/>
</dbReference>
<name>A0ACC5XYS1_9TELE</name>
<dbReference type="EMBL" id="CM040975">
    <property type="protein sequence ID" value="MCJ8728638.1"/>
    <property type="molecule type" value="Genomic_DNA"/>
</dbReference>
<proteinExistence type="predicted"/>
<evidence type="ECO:0000313" key="1">
    <source>
        <dbReference type="EMBL" id="MCJ8728638.1"/>
    </source>
</evidence>
<organism evidence="1 2">
    <name type="scientific">Pangasius djambal</name>
    <dbReference type="NCBI Taxonomy" id="1691987"/>
    <lineage>
        <taxon>Eukaryota</taxon>
        <taxon>Metazoa</taxon>
        <taxon>Chordata</taxon>
        <taxon>Craniata</taxon>
        <taxon>Vertebrata</taxon>
        <taxon>Euteleostomi</taxon>
        <taxon>Actinopterygii</taxon>
        <taxon>Neopterygii</taxon>
        <taxon>Teleostei</taxon>
        <taxon>Ostariophysi</taxon>
        <taxon>Siluriformes</taxon>
        <taxon>Pangasiidae</taxon>
        <taxon>Pangasius</taxon>
    </lineage>
</organism>
<comment type="caution">
    <text evidence="1">The sequence shown here is derived from an EMBL/GenBank/DDBJ whole genome shotgun (WGS) entry which is preliminary data.</text>
</comment>
<accession>A0ACC5XYS1</accession>
<protein>
    <submittedName>
        <fullName evidence="1">Uncharacterized protein</fullName>
    </submittedName>
</protein>
<evidence type="ECO:0000313" key="2">
    <source>
        <dbReference type="Proteomes" id="UP000830395"/>
    </source>
</evidence>
<gene>
    <name evidence="1" type="ORF">PDJAM_G00006700</name>
</gene>
<keyword evidence="2" id="KW-1185">Reference proteome</keyword>
<sequence length="68" mass="7630">MQILGEHTKLWDTGAVRLVLCTESAFSLHIAGKNKTEEYHDILESYSVLSNTFLILFVMCLTPCNIIG</sequence>